<name>A0A931A4N9_9ACTN</name>
<dbReference type="AlphaFoldDB" id="A0A931A4N9"/>
<keyword evidence="5 6" id="KW-0472">Membrane</keyword>
<evidence type="ECO:0000256" key="2">
    <source>
        <dbReference type="ARBA" id="ARBA00009142"/>
    </source>
</evidence>
<keyword evidence="8" id="KW-1185">Reference proteome</keyword>
<evidence type="ECO:0000256" key="5">
    <source>
        <dbReference type="ARBA" id="ARBA00023136"/>
    </source>
</evidence>
<accession>A0A931A4N9</accession>
<feature type="transmembrane region" description="Helical" evidence="6">
    <location>
        <begin position="146"/>
        <end position="179"/>
    </location>
</feature>
<evidence type="ECO:0000313" key="7">
    <source>
        <dbReference type="EMBL" id="MBF8185053.1"/>
    </source>
</evidence>
<feature type="transmembrane region" description="Helical" evidence="6">
    <location>
        <begin position="264"/>
        <end position="283"/>
    </location>
</feature>
<comment type="subcellular location">
    <subcellularLocation>
        <location evidence="6">Cell membrane</location>
        <topology evidence="6">Multi-pass membrane protein</topology>
    </subcellularLocation>
    <subcellularLocation>
        <location evidence="1">Membrane</location>
        <topology evidence="1">Multi-pass membrane protein</topology>
    </subcellularLocation>
</comment>
<keyword evidence="4 6" id="KW-1133">Transmembrane helix</keyword>
<dbReference type="RefSeq" id="WP_195894034.1">
    <property type="nucleotide sequence ID" value="NZ_JADOGI010000008.1"/>
</dbReference>
<dbReference type="PANTHER" id="PTHR43701">
    <property type="entry name" value="MEMBRANE TRANSPORTER PROTEIN MJ0441-RELATED"/>
    <property type="match status" value="1"/>
</dbReference>
<proteinExistence type="inferred from homology"/>
<comment type="caution">
    <text evidence="7">The sequence shown here is derived from an EMBL/GenBank/DDBJ whole genome shotgun (WGS) entry which is preliminary data.</text>
</comment>
<dbReference type="Proteomes" id="UP000605361">
    <property type="component" value="Unassembled WGS sequence"/>
</dbReference>
<dbReference type="InterPro" id="IPR002781">
    <property type="entry name" value="TM_pro_TauE-like"/>
</dbReference>
<feature type="transmembrane region" description="Helical" evidence="6">
    <location>
        <begin position="107"/>
        <end position="126"/>
    </location>
</feature>
<gene>
    <name evidence="7" type="ORF">ITP53_04730</name>
</gene>
<dbReference type="PANTHER" id="PTHR43701:SF2">
    <property type="entry name" value="MEMBRANE TRANSPORTER PROTEIN YJNA-RELATED"/>
    <property type="match status" value="1"/>
</dbReference>
<feature type="transmembrane region" description="Helical" evidence="6">
    <location>
        <begin position="240"/>
        <end position="258"/>
    </location>
</feature>
<feature type="transmembrane region" description="Helical" evidence="6">
    <location>
        <begin position="74"/>
        <end position="95"/>
    </location>
</feature>
<protein>
    <recommendedName>
        <fullName evidence="6">Probable membrane transporter protein</fullName>
    </recommendedName>
</protein>
<evidence type="ECO:0000256" key="3">
    <source>
        <dbReference type="ARBA" id="ARBA00022692"/>
    </source>
</evidence>
<evidence type="ECO:0000256" key="6">
    <source>
        <dbReference type="RuleBase" id="RU363041"/>
    </source>
</evidence>
<evidence type="ECO:0000313" key="8">
    <source>
        <dbReference type="Proteomes" id="UP000605361"/>
    </source>
</evidence>
<sequence length="307" mass="31110">MIIDFPLLVGSFLVAVIVGLTGMGGGALMTPMMMLFFNVPPLAAVSSDLVASAVMKPVGGYVHLRHGTVNLRLVAWLCAGSVPAAFCGVFLARAFGEDAAAQQAVKYALGIALLLAVGGLVAKAWLATRGHSQPDADIAGITLRPVPTLLVGMLGGATVGMSSVGAGSLIIVALLVLYPTLKANQLVGTDLVQAVPLVTAAALGHLLYGDFQLHLTTSLILGSIPGVYLGARVSSRAPSGVIRAILAVVLLASALKLLEVGNLATAWILCGTVTAGAACWLSMRRGKTRAAPSESAAPTPAPANHPG</sequence>
<feature type="transmembrane region" description="Helical" evidence="6">
    <location>
        <begin position="191"/>
        <end position="208"/>
    </location>
</feature>
<dbReference type="EMBL" id="JADOGI010000008">
    <property type="protein sequence ID" value="MBF8185053.1"/>
    <property type="molecule type" value="Genomic_DNA"/>
</dbReference>
<feature type="transmembrane region" description="Helical" evidence="6">
    <location>
        <begin position="214"/>
        <end position="231"/>
    </location>
</feature>
<dbReference type="Pfam" id="PF01925">
    <property type="entry name" value="TauE"/>
    <property type="match status" value="1"/>
</dbReference>
<reference evidence="7" key="1">
    <citation type="submission" date="2020-11" db="EMBL/GenBank/DDBJ databases">
        <title>Whole-genome analyses of Nonomuraea sp. K274.</title>
        <authorList>
            <person name="Veyisoglu A."/>
        </authorList>
    </citation>
    <scope>NUCLEOTIDE SEQUENCE</scope>
    <source>
        <strain evidence="7">K274</strain>
    </source>
</reference>
<evidence type="ECO:0000256" key="4">
    <source>
        <dbReference type="ARBA" id="ARBA00022989"/>
    </source>
</evidence>
<dbReference type="GO" id="GO:0005886">
    <property type="term" value="C:plasma membrane"/>
    <property type="evidence" value="ECO:0007669"/>
    <property type="project" value="UniProtKB-SubCell"/>
</dbReference>
<organism evidence="7 8">
    <name type="scientific">Nonomuraea cypriaca</name>
    <dbReference type="NCBI Taxonomy" id="1187855"/>
    <lineage>
        <taxon>Bacteria</taxon>
        <taxon>Bacillati</taxon>
        <taxon>Actinomycetota</taxon>
        <taxon>Actinomycetes</taxon>
        <taxon>Streptosporangiales</taxon>
        <taxon>Streptosporangiaceae</taxon>
        <taxon>Nonomuraea</taxon>
    </lineage>
</organism>
<evidence type="ECO:0000256" key="1">
    <source>
        <dbReference type="ARBA" id="ARBA00004141"/>
    </source>
</evidence>
<dbReference type="InterPro" id="IPR051598">
    <property type="entry name" value="TSUP/Inactive_protease-like"/>
</dbReference>
<feature type="transmembrane region" description="Helical" evidence="6">
    <location>
        <begin position="6"/>
        <end position="28"/>
    </location>
</feature>
<comment type="similarity">
    <text evidence="2 6">Belongs to the 4-toluene sulfonate uptake permease (TSUP) (TC 2.A.102) family.</text>
</comment>
<keyword evidence="3 6" id="KW-0812">Transmembrane</keyword>
<keyword evidence="6" id="KW-1003">Cell membrane</keyword>